<dbReference type="PROSITE" id="PS50084">
    <property type="entry name" value="KH_TYPE_1"/>
    <property type="match status" value="1"/>
</dbReference>
<reference evidence="2" key="2">
    <citation type="submission" date="2023-05" db="EMBL/GenBank/DDBJ databases">
        <authorList>
            <consortium name="Lawrence Berkeley National Laboratory"/>
            <person name="Steindorff A."/>
            <person name="Hensen N."/>
            <person name="Bonometti L."/>
            <person name="Westerberg I."/>
            <person name="Brannstrom I.O."/>
            <person name="Guillou S."/>
            <person name="Cros-Aarteil S."/>
            <person name="Calhoun S."/>
            <person name="Haridas S."/>
            <person name="Kuo A."/>
            <person name="Mondo S."/>
            <person name="Pangilinan J."/>
            <person name="Riley R."/>
            <person name="Labutti K."/>
            <person name="Andreopoulos B."/>
            <person name="Lipzen A."/>
            <person name="Chen C."/>
            <person name="Yanf M."/>
            <person name="Daum C."/>
            <person name="Ng V."/>
            <person name="Clum A."/>
            <person name="Ohm R."/>
            <person name="Martin F."/>
            <person name="Silar P."/>
            <person name="Natvig D."/>
            <person name="Lalanne C."/>
            <person name="Gautier V."/>
            <person name="Ament-Velasquez S.L."/>
            <person name="Kruys A."/>
            <person name="Hutchinson M.I."/>
            <person name="Powell A.J."/>
            <person name="Barry K."/>
            <person name="Miller A.N."/>
            <person name="Grigoriev I.V."/>
            <person name="Debuchy R."/>
            <person name="Gladieux P."/>
            <person name="Thoren M.H."/>
            <person name="Johannesson H."/>
        </authorList>
    </citation>
    <scope>NUCLEOTIDE SEQUENCE</scope>
    <source>
        <strain evidence="2">CBS 141.50</strain>
    </source>
</reference>
<feature type="non-terminal residue" evidence="2">
    <location>
        <position position="581"/>
    </location>
</feature>
<keyword evidence="1" id="KW-0694">RNA-binding</keyword>
<dbReference type="Gene3D" id="1.25.40.10">
    <property type="entry name" value="Tetratricopeptide repeat domain"/>
    <property type="match status" value="1"/>
</dbReference>
<evidence type="ECO:0000256" key="1">
    <source>
        <dbReference type="PROSITE-ProRule" id="PRU00117"/>
    </source>
</evidence>
<evidence type="ECO:0000313" key="3">
    <source>
        <dbReference type="Proteomes" id="UP001302676"/>
    </source>
</evidence>
<gene>
    <name evidence="2" type="ORF">C8A04DRAFT_11638</name>
</gene>
<dbReference type="InterPro" id="IPR036612">
    <property type="entry name" value="KH_dom_type_1_sf"/>
</dbReference>
<dbReference type="GeneID" id="87813657"/>
<organism evidence="2 3">
    <name type="scientific">Dichotomopilus funicola</name>
    <dbReference type="NCBI Taxonomy" id="1934379"/>
    <lineage>
        <taxon>Eukaryota</taxon>
        <taxon>Fungi</taxon>
        <taxon>Dikarya</taxon>
        <taxon>Ascomycota</taxon>
        <taxon>Pezizomycotina</taxon>
        <taxon>Sordariomycetes</taxon>
        <taxon>Sordariomycetidae</taxon>
        <taxon>Sordariales</taxon>
        <taxon>Chaetomiaceae</taxon>
        <taxon>Dichotomopilus</taxon>
    </lineage>
</organism>
<evidence type="ECO:0008006" key="4">
    <source>
        <dbReference type="Google" id="ProtNLM"/>
    </source>
</evidence>
<proteinExistence type="predicted"/>
<dbReference type="EMBL" id="MU853578">
    <property type="protein sequence ID" value="KAK4144259.1"/>
    <property type="molecule type" value="Genomic_DNA"/>
</dbReference>
<comment type="caution">
    <text evidence="2">The sequence shown here is derived from an EMBL/GenBank/DDBJ whole genome shotgun (WGS) entry which is preliminary data.</text>
</comment>
<dbReference type="AlphaFoldDB" id="A0AAN6V4F4"/>
<dbReference type="Proteomes" id="UP001302676">
    <property type="component" value="Unassembled WGS sequence"/>
</dbReference>
<dbReference type="GO" id="GO:0003723">
    <property type="term" value="F:RNA binding"/>
    <property type="evidence" value="ECO:0007669"/>
    <property type="project" value="UniProtKB-UniRule"/>
</dbReference>
<keyword evidence="3" id="KW-1185">Reference proteome</keyword>
<protein>
    <recommendedName>
        <fullName evidence="4">Pentatricopeptide repeat domain-containing protein</fullName>
    </recommendedName>
</protein>
<evidence type="ECO:0000313" key="2">
    <source>
        <dbReference type="EMBL" id="KAK4144259.1"/>
    </source>
</evidence>
<dbReference type="RefSeq" id="XP_062637630.1">
    <property type="nucleotide sequence ID" value="XM_062777044.1"/>
</dbReference>
<accession>A0AAN6V4F4</accession>
<dbReference type="InterPro" id="IPR011990">
    <property type="entry name" value="TPR-like_helical_dom_sf"/>
</dbReference>
<sequence length="581" mass="66050">MRARSDAAVSFIDRLSKIPLLPHRPDDHLVVRPVASYPHPREDEWAQVKHRRALVQQARLQQHRQQEGGGDWKSILAMLMKFTGIHEAPTQRFKVVVPRNSIGDLLSREGHSLWKIRSERACLMQLMRPIDNLADVDPYVVIRGQSTPVLAAVDDILKIAKGVTVIDQSDLSELDAAGSGGDARMQTTTILPQRLTVAHRIYELTRRADRIRRPKVWTVKTFDTYVAALVDGVMDPNLARKAYRNKGGHRENHKDIVARLLYDVFHDPDAAAAVSVPAINLALRYLTPGGETYAHVAQALLKRARELDLRPSTDMCNLVLETAVATKNLLAFESTLSQMVVHKHQPNLQTWLLFLRLIESEEVMRFTVKKMDTKGFFADPVAVRQVAAFMADVDAHRAIQEGQGADAFLAGLRELYGPGWQLNSFAGNRYLDIFGRYSKFDDMTRLLEYWFSCRSTNPSVVSLNTAIAHCKQHRQMSRAIQFVRMFEEHGRDKVANEITFRLLYMLARKTRKPHTLGAVWRYANRVGMTDSGMREHAIKMIAAHREIGRLTGRLDGLWRKPVNLPLSRQEFVSNLFVGDYK</sequence>
<reference evidence="2" key="1">
    <citation type="journal article" date="2023" name="Mol. Phylogenet. Evol.">
        <title>Genome-scale phylogeny and comparative genomics of the fungal order Sordariales.</title>
        <authorList>
            <person name="Hensen N."/>
            <person name="Bonometti L."/>
            <person name="Westerberg I."/>
            <person name="Brannstrom I.O."/>
            <person name="Guillou S."/>
            <person name="Cros-Aarteil S."/>
            <person name="Calhoun S."/>
            <person name="Haridas S."/>
            <person name="Kuo A."/>
            <person name="Mondo S."/>
            <person name="Pangilinan J."/>
            <person name="Riley R."/>
            <person name="LaButti K."/>
            <person name="Andreopoulos B."/>
            <person name="Lipzen A."/>
            <person name="Chen C."/>
            <person name="Yan M."/>
            <person name="Daum C."/>
            <person name="Ng V."/>
            <person name="Clum A."/>
            <person name="Steindorff A."/>
            <person name="Ohm R.A."/>
            <person name="Martin F."/>
            <person name="Silar P."/>
            <person name="Natvig D.O."/>
            <person name="Lalanne C."/>
            <person name="Gautier V."/>
            <person name="Ament-Velasquez S.L."/>
            <person name="Kruys A."/>
            <person name="Hutchinson M.I."/>
            <person name="Powell A.J."/>
            <person name="Barry K."/>
            <person name="Miller A.N."/>
            <person name="Grigoriev I.V."/>
            <person name="Debuchy R."/>
            <person name="Gladieux P."/>
            <person name="Hiltunen Thoren M."/>
            <person name="Johannesson H."/>
        </authorList>
    </citation>
    <scope>NUCLEOTIDE SEQUENCE</scope>
    <source>
        <strain evidence="2">CBS 141.50</strain>
    </source>
</reference>
<name>A0AAN6V4F4_9PEZI</name>
<dbReference type="SUPFAM" id="SSF54791">
    <property type="entry name" value="Eukaryotic type KH-domain (KH-domain type I)"/>
    <property type="match status" value="1"/>
</dbReference>